<dbReference type="InterPro" id="IPR006805">
    <property type="entry name" value="Anth_synth_I_N"/>
</dbReference>
<dbReference type="EC" id="4.1.3.27" evidence="5 15"/>
<dbReference type="eggNOG" id="COG0147">
    <property type="taxonomic scope" value="Bacteria"/>
</dbReference>
<evidence type="ECO:0000313" key="18">
    <source>
        <dbReference type="EMBL" id="ADY57144.1"/>
    </source>
</evidence>
<dbReference type="AlphaFoldDB" id="F0SZ26"/>
<keyword evidence="10 15" id="KW-0460">Magnesium</keyword>
<evidence type="ECO:0000313" key="19">
    <source>
        <dbReference type="Proteomes" id="UP000007488"/>
    </source>
</evidence>
<feature type="domain" description="Anthranilate synthase component I N-terminal" evidence="17">
    <location>
        <begin position="28"/>
        <end position="169"/>
    </location>
</feature>
<evidence type="ECO:0000256" key="10">
    <source>
        <dbReference type="ARBA" id="ARBA00022842"/>
    </source>
</evidence>
<evidence type="ECO:0000256" key="14">
    <source>
        <dbReference type="ARBA" id="ARBA00047683"/>
    </source>
</evidence>
<dbReference type="Proteomes" id="UP000007488">
    <property type="component" value="Chromosome"/>
</dbReference>
<dbReference type="InterPro" id="IPR015890">
    <property type="entry name" value="Chorismate_C"/>
</dbReference>
<comment type="cofactor">
    <cofactor evidence="1 15">
        <name>Mg(2+)</name>
        <dbReference type="ChEBI" id="CHEBI:18420"/>
    </cofactor>
</comment>
<dbReference type="KEGG" id="sgy:Sgly_2875"/>
<dbReference type="NCBIfam" id="TIGR00564">
    <property type="entry name" value="trpE_most"/>
    <property type="match status" value="1"/>
</dbReference>
<dbReference type="Pfam" id="PF04715">
    <property type="entry name" value="Anth_synt_I_N"/>
    <property type="match status" value="1"/>
</dbReference>
<comment type="function">
    <text evidence="13 15">Part of a heterotetrameric complex that catalyzes the two-step biosynthesis of anthranilate, an intermediate in the biosynthesis of L-tryptophan. In the first step, the glutamine-binding beta subunit (TrpG) of anthranilate synthase (AS) provides the glutamine amidotransferase activity which generates ammonia as a substrate that, along with chorismate, is used in the second step, catalyzed by the large alpha subunit of AS (TrpE) to produce anthranilate. In the absence of TrpG, TrpE can synthesize anthranilate directly from chorismate and high concentrations of ammonia.</text>
</comment>
<evidence type="ECO:0000256" key="11">
    <source>
        <dbReference type="ARBA" id="ARBA00023141"/>
    </source>
</evidence>
<evidence type="ECO:0000256" key="13">
    <source>
        <dbReference type="ARBA" id="ARBA00025634"/>
    </source>
</evidence>
<keyword evidence="19" id="KW-1185">Reference proteome</keyword>
<dbReference type="Gene3D" id="3.60.120.10">
    <property type="entry name" value="Anthranilate synthase"/>
    <property type="match status" value="1"/>
</dbReference>
<protein>
    <recommendedName>
        <fullName evidence="6 15">Anthranilate synthase component 1</fullName>
        <ecNumber evidence="5 15">4.1.3.27</ecNumber>
    </recommendedName>
</protein>
<comment type="subunit">
    <text evidence="4 15">Heterotetramer consisting of two non-identical subunits: a beta subunit (TrpG) and a large alpha subunit (TrpE).</text>
</comment>
<organism evidence="18 19">
    <name type="scientific">Syntrophobotulus glycolicus (strain DSM 8271 / FlGlyR)</name>
    <dbReference type="NCBI Taxonomy" id="645991"/>
    <lineage>
        <taxon>Bacteria</taxon>
        <taxon>Bacillati</taxon>
        <taxon>Bacillota</taxon>
        <taxon>Clostridia</taxon>
        <taxon>Eubacteriales</taxon>
        <taxon>Desulfitobacteriaceae</taxon>
        <taxon>Syntrophobotulus</taxon>
    </lineage>
</organism>
<dbReference type="Pfam" id="PF00425">
    <property type="entry name" value="Chorismate_bind"/>
    <property type="match status" value="1"/>
</dbReference>
<comment type="similarity">
    <text evidence="3 15">Belongs to the anthranilate synthase component I family.</text>
</comment>
<dbReference type="PANTHER" id="PTHR11236">
    <property type="entry name" value="AMINOBENZOATE/ANTHRANILATE SYNTHASE"/>
    <property type="match status" value="1"/>
</dbReference>
<comment type="catalytic activity">
    <reaction evidence="14 15">
        <text>chorismate + L-glutamine = anthranilate + pyruvate + L-glutamate + H(+)</text>
        <dbReference type="Rhea" id="RHEA:21732"/>
        <dbReference type="ChEBI" id="CHEBI:15361"/>
        <dbReference type="ChEBI" id="CHEBI:15378"/>
        <dbReference type="ChEBI" id="CHEBI:16567"/>
        <dbReference type="ChEBI" id="CHEBI:29748"/>
        <dbReference type="ChEBI" id="CHEBI:29985"/>
        <dbReference type="ChEBI" id="CHEBI:58359"/>
        <dbReference type="EC" id="4.1.3.27"/>
    </reaction>
</comment>
<evidence type="ECO:0000256" key="9">
    <source>
        <dbReference type="ARBA" id="ARBA00022822"/>
    </source>
</evidence>
<dbReference type="GO" id="GO:0000162">
    <property type="term" value="P:L-tryptophan biosynthetic process"/>
    <property type="evidence" value="ECO:0007669"/>
    <property type="project" value="UniProtKB-UniPathway"/>
</dbReference>
<evidence type="ECO:0000256" key="4">
    <source>
        <dbReference type="ARBA" id="ARBA00011575"/>
    </source>
</evidence>
<evidence type="ECO:0000256" key="5">
    <source>
        <dbReference type="ARBA" id="ARBA00012266"/>
    </source>
</evidence>
<keyword evidence="8 15" id="KW-0479">Metal-binding</keyword>
<comment type="pathway">
    <text evidence="2 15">Amino-acid biosynthesis; L-tryptophan biosynthesis; L-tryptophan from chorismate: step 1/5.</text>
</comment>
<keyword evidence="7 15" id="KW-0028">Amino-acid biosynthesis</keyword>
<name>F0SZ26_SYNGF</name>
<dbReference type="OrthoDB" id="9803598at2"/>
<dbReference type="HOGENOM" id="CLU_006493_9_3_9"/>
<evidence type="ECO:0000259" key="17">
    <source>
        <dbReference type="Pfam" id="PF04715"/>
    </source>
</evidence>
<dbReference type="PRINTS" id="PR00095">
    <property type="entry name" value="ANTSNTHASEI"/>
</dbReference>
<dbReference type="InterPro" id="IPR019999">
    <property type="entry name" value="Anth_synth_I-like"/>
</dbReference>
<dbReference type="STRING" id="645991.Sgly_2875"/>
<dbReference type="SUPFAM" id="SSF56322">
    <property type="entry name" value="ADC synthase"/>
    <property type="match status" value="1"/>
</dbReference>
<dbReference type="EMBL" id="CP002547">
    <property type="protein sequence ID" value="ADY57144.1"/>
    <property type="molecule type" value="Genomic_DNA"/>
</dbReference>
<sequence>MVYPSFEEAGRKAAGVDFVPVAMETFADMETPVSVFKRFKDTSPYCFLLDSVEGGEKWARYSFIAKDPLLTIRVKDQTTVIQYRDGRVENIRGNPYQIVQDLMSNYKGAKVESMPRLSGGIVGFFGYDLIRSIENLPNPPKDDLDVPTCHFMLVDETIVFDHLQQKLVLIVNMPTKGDLRLNYDRTVERLKVMDQTIRESAAVQRIKDDDRETAPEKAQVQSNISKEDFCDLVAKAKEYINNGDIFQIVLSQRFSMPALHDPLDVYRYLRVSNPSPYMYFLKFKDYCIVGSSPEMLVRCENGIVETCPIAGTRKRGETEEADRKLEEELLEDPKELAEHIMLVDLGRNDIGKVAKFGTVEVSDYMSVLRYSQVMHIGSTVRGEMREDKTSFDALMAVLPAGTLSGAPKIRAMEIIDELETTQRSIYGGAIGFIAFDGSLDCCIAIRTILFKDGMAYVQAGCGVVADSVPEREYEETENKARAVIKALQEVGGII</sequence>
<accession>F0SZ26</accession>
<evidence type="ECO:0000256" key="12">
    <source>
        <dbReference type="ARBA" id="ARBA00023239"/>
    </source>
</evidence>
<keyword evidence="12 15" id="KW-0456">Lyase</keyword>
<reference evidence="18 19" key="1">
    <citation type="journal article" date="2011" name="Stand. Genomic Sci.">
        <title>Complete genome sequence of Syntrophobotulus glycolicus type strain (FlGlyR).</title>
        <authorList>
            <person name="Han C."/>
            <person name="Mwirichia R."/>
            <person name="Chertkov O."/>
            <person name="Held B."/>
            <person name="Lapidus A."/>
            <person name="Nolan M."/>
            <person name="Lucas S."/>
            <person name="Hammon N."/>
            <person name="Deshpande S."/>
            <person name="Cheng J.F."/>
            <person name="Tapia R."/>
            <person name="Goodwin L."/>
            <person name="Pitluck S."/>
            <person name="Huntemann M."/>
            <person name="Liolios K."/>
            <person name="Ivanova N."/>
            <person name="Pagani I."/>
            <person name="Mavromatis K."/>
            <person name="Ovchinikova G."/>
            <person name="Pati A."/>
            <person name="Chen A."/>
            <person name="Palaniappan K."/>
            <person name="Land M."/>
            <person name="Hauser L."/>
            <person name="Brambilla E.M."/>
            <person name="Rohde M."/>
            <person name="Spring S."/>
            <person name="Sikorski J."/>
            <person name="Goker M."/>
            <person name="Woyke T."/>
            <person name="Bristow J."/>
            <person name="Eisen J.A."/>
            <person name="Markowitz V."/>
            <person name="Hugenholtz P."/>
            <person name="Kyrpides N.C."/>
            <person name="Klenk H.P."/>
            <person name="Detter J.C."/>
        </authorList>
    </citation>
    <scope>NUCLEOTIDE SEQUENCE [LARGE SCALE GENOMIC DNA]</scope>
    <source>
        <strain evidence="19">DSM 8271 / FlGlyR</strain>
    </source>
</reference>
<dbReference type="PANTHER" id="PTHR11236:SF48">
    <property type="entry name" value="ISOCHORISMATE SYNTHASE MENF"/>
    <property type="match status" value="1"/>
</dbReference>
<dbReference type="InterPro" id="IPR005801">
    <property type="entry name" value="ADC_synthase"/>
</dbReference>
<evidence type="ECO:0000256" key="1">
    <source>
        <dbReference type="ARBA" id="ARBA00001946"/>
    </source>
</evidence>
<feature type="domain" description="Chorismate-utilising enzyme C-terminal" evidence="16">
    <location>
        <begin position="226"/>
        <end position="479"/>
    </location>
</feature>
<proteinExistence type="inferred from homology"/>
<dbReference type="UniPathway" id="UPA00035">
    <property type="reaction ID" value="UER00040"/>
</dbReference>
<evidence type="ECO:0000256" key="7">
    <source>
        <dbReference type="ARBA" id="ARBA00022605"/>
    </source>
</evidence>
<evidence type="ECO:0000256" key="8">
    <source>
        <dbReference type="ARBA" id="ARBA00022723"/>
    </source>
</evidence>
<reference evidence="19" key="2">
    <citation type="submission" date="2011-02" db="EMBL/GenBank/DDBJ databases">
        <title>The complete genome of Syntrophobotulus glycolicus DSM 8271.</title>
        <authorList>
            <person name="Lucas S."/>
            <person name="Copeland A."/>
            <person name="Lapidus A."/>
            <person name="Bruce D."/>
            <person name="Goodwin L."/>
            <person name="Pitluck S."/>
            <person name="Kyrpides N."/>
            <person name="Mavromatis K."/>
            <person name="Pagani I."/>
            <person name="Ivanova N."/>
            <person name="Mikhailova N."/>
            <person name="Chertkov O."/>
            <person name="Held B."/>
            <person name="Detter J.C."/>
            <person name="Tapia R."/>
            <person name="Han C."/>
            <person name="Land M."/>
            <person name="Hauser L."/>
            <person name="Markowitz V."/>
            <person name="Cheng J.-F."/>
            <person name="Hugenholtz P."/>
            <person name="Woyke T."/>
            <person name="Wu D."/>
            <person name="Spring S."/>
            <person name="Schroeder M."/>
            <person name="Brambilla E."/>
            <person name="Klenk H.-P."/>
            <person name="Eisen J.A."/>
        </authorList>
    </citation>
    <scope>NUCLEOTIDE SEQUENCE [LARGE SCALE GENOMIC DNA]</scope>
    <source>
        <strain evidence="19">DSM 8271 / FlGlyR</strain>
    </source>
</reference>
<dbReference type="GO" id="GO:0046872">
    <property type="term" value="F:metal ion binding"/>
    <property type="evidence" value="ECO:0007669"/>
    <property type="project" value="UniProtKB-KW"/>
</dbReference>
<gene>
    <name evidence="15" type="primary">trpE</name>
    <name evidence="18" type="ordered locus">Sgly_2875</name>
</gene>
<dbReference type="RefSeq" id="WP_013625964.1">
    <property type="nucleotide sequence ID" value="NC_015172.1"/>
</dbReference>
<dbReference type="GO" id="GO:0004049">
    <property type="term" value="F:anthranilate synthase activity"/>
    <property type="evidence" value="ECO:0007669"/>
    <property type="project" value="UniProtKB-EC"/>
</dbReference>
<keyword evidence="11 15" id="KW-0057">Aromatic amino acid biosynthesis</keyword>
<evidence type="ECO:0000259" key="16">
    <source>
        <dbReference type="Pfam" id="PF00425"/>
    </source>
</evidence>
<keyword evidence="9 15" id="KW-0822">Tryptophan biosynthesis</keyword>
<dbReference type="InterPro" id="IPR005256">
    <property type="entry name" value="Anth_synth_I_PabB"/>
</dbReference>
<evidence type="ECO:0000256" key="15">
    <source>
        <dbReference type="RuleBase" id="RU364045"/>
    </source>
</evidence>
<evidence type="ECO:0000256" key="6">
    <source>
        <dbReference type="ARBA" id="ARBA00020653"/>
    </source>
</evidence>
<evidence type="ECO:0000256" key="2">
    <source>
        <dbReference type="ARBA" id="ARBA00004873"/>
    </source>
</evidence>
<evidence type="ECO:0000256" key="3">
    <source>
        <dbReference type="ARBA" id="ARBA00009562"/>
    </source>
</evidence>